<gene>
    <name evidence="2" type="ORF">BcellWH2_05376</name>
    <name evidence="5" type="ORF">DWX97_25845</name>
    <name evidence="4" type="ORF">F2Y81_06880</name>
    <name evidence="3" type="ORF">F2Y87_07955</name>
</gene>
<protein>
    <submittedName>
        <fullName evidence="3">DUF4891 domain-containing protein</fullName>
    </submittedName>
</protein>
<dbReference type="PATRIC" id="fig|246787.4.peg.5548"/>
<reference evidence="8 9" key="3">
    <citation type="journal article" date="2019" name="Nat. Med.">
        <title>A library of human gut bacterial isolates paired with longitudinal multiomics data enables mechanistic microbiome research.</title>
        <authorList>
            <person name="Poyet M."/>
            <person name="Groussin M."/>
            <person name="Gibbons S.M."/>
            <person name="Avila-Pacheco J."/>
            <person name="Jiang X."/>
            <person name="Kearney S.M."/>
            <person name="Perrotta A.R."/>
            <person name="Berdy B."/>
            <person name="Zhao S."/>
            <person name="Lieberman T.D."/>
            <person name="Swanson P.K."/>
            <person name="Smith M."/>
            <person name="Roesemann S."/>
            <person name="Alexander J.E."/>
            <person name="Rich S.A."/>
            <person name="Livny J."/>
            <person name="Vlamakis H."/>
            <person name="Clish C."/>
            <person name="Bullock K."/>
            <person name="Deik A."/>
            <person name="Scott J."/>
            <person name="Pierce K.A."/>
            <person name="Xavier R.J."/>
            <person name="Alm E.J."/>
        </authorList>
    </citation>
    <scope>NUCLEOTIDE SEQUENCE [LARGE SCALE GENOMIC DNA]</scope>
    <source>
        <strain evidence="4 8">BIOML-A6</strain>
        <strain evidence="3 9">BIOML-A8</strain>
    </source>
</reference>
<feature type="signal peptide" evidence="1">
    <location>
        <begin position="1"/>
        <end position="24"/>
    </location>
</feature>
<name>A0A0P0FWG7_9BACE</name>
<organism evidence="2 6">
    <name type="scientific">Bacteroides cellulosilyticus</name>
    <dbReference type="NCBI Taxonomy" id="246787"/>
    <lineage>
        <taxon>Bacteria</taxon>
        <taxon>Pseudomonadati</taxon>
        <taxon>Bacteroidota</taxon>
        <taxon>Bacteroidia</taxon>
        <taxon>Bacteroidales</taxon>
        <taxon>Bacteroidaceae</taxon>
        <taxon>Bacteroides</taxon>
    </lineage>
</organism>
<sequence length="135" mass="15477">MKVLLFSFFALLCILFSCQPSPKAQDGGEEDAQEEFVDTTPKATAIFWIDKHKEMPGQSSKRPGAVRTVKAKVNIHLAGRIEVLSYVKPQKGYIKSYINRRLETFRVRKVLMDSAYIKPGVQYVQLRYTPEKVEH</sequence>
<dbReference type="Proteomes" id="UP000061809">
    <property type="component" value="Chromosome"/>
</dbReference>
<evidence type="ECO:0000256" key="1">
    <source>
        <dbReference type="SAM" id="SignalP"/>
    </source>
</evidence>
<evidence type="ECO:0000313" key="3">
    <source>
        <dbReference type="EMBL" id="KAA5420293.1"/>
    </source>
</evidence>
<reference evidence="5 7" key="2">
    <citation type="submission" date="2018-08" db="EMBL/GenBank/DDBJ databases">
        <title>A genome reference for cultivated species of the human gut microbiota.</title>
        <authorList>
            <person name="Zou Y."/>
            <person name="Xue W."/>
            <person name="Luo G."/>
        </authorList>
    </citation>
    <scope>NUCLEOTIDE SEQUENCE [LARGE SCALE GENOMIC DNA]</scope>
    <source>
        <strain evidence="5 7">AF22-3AC</strain>
    </source>
</reference>
<reference evidence="2 6" key="1">
    <citation type="journal article" date="2015" name="Science">
        <title>Genetic determinants of in vivo fitness and diet responsiveness in multiple human gut Bacteroides.</title>
        <authorList>
            <person name="Wu M."/>
            <person name="McNulty N.P."/>
            <person name="Rodionov D.A."/>
            <person name="Khoroshkin M.S."/>
            <person name="Griffin N.W."/>
            <person name="Cheng J."/>
            <person name="Latreille P."/>
            <person name="Kerstetter R.A."/>
            <person name="Terrapon N."/>
            <person name="Henrissat B."/>
            <person name="Osterman A.L."/>
            <person name="Gordon J.I."/>
        </authorList>
    </citation>
    <scope>NUCLEOTIDE SEQUENCE [LARGE SCALE GENOMIC DNA]</scope>
    <source>
        <strain evidence="2 6">WH2</strain>
    </source>
</reference>
<evidence type="ECO:0000313" key="7">
    <source>
        <dbReference type="Proteomes" id="UP000283341"/>
    </source>
</evidence>
<accession>A0A0P0FWG7</accession>
<evidence type="ECO:0000313" key="8">
    <source>
        <dbReference type="Proteomes" id="UP000448877"/>
    </source>
</evidence>
<evidence type="ECO:0000313" key="5">
    <source>
        <dbReference type="EMBL" id="RGS30837.1"/>
    </source>
</evidence>
<dbReference type="EMBL" id="QRVJ01000045">
    <property type="protein sequence ID" value="RGS30837.1"/>
    <property type="molecule type" value="Genomic_DNA"/>
</dbReference>
<evidence type="ECO:0000313" key="9">
    <source>
        <dbReference type="Proteomes" id="UP000482653"/>
    </source>
</evidence>
<keyword evidence="1" id="KW-0732">Signal</keyword>
<dbReference type="KEGG" id="bcel:BcellWH2_05376"/>
<dbReference type="PROSITE" id="PS51257">
    <property type="entry name" value="PROKAR_LIPOPROTEIN"/>
    <property type="match status" value="1"/>
</dbReference>
<dbReference type="AlphaFoldDB" id="A0A0P0FWG7"/>
<dbReference type="RefSeq" id="WP_007218547.1">
    <property type="nucleotide sequence ID" value="NZ_CP012801.1"/>
</dbReference>
<feature type="chain" id="PRO_5041597368" evidence="1">
    <location>
        <begin position="25"/>
        <end position="135"/>
    </location>
</feature>
<dbReference type="Proteomes" id="UP000448877">
    <property type="component" value="Unassembled WGS sequence"/>
</dbReference>
<dbReference type="Proteomes" id="UP000482653">
    <property type="component" value="Unassembled WGS sequence"/>
</dbReference>
<proteinExistence type="predicted"/>
<dbReference type="EMBL" id="CP012801">
    <property type="protein sequence ID" value="ALJ62576.1"/>
    <property type="molecule type" value="Genomic_DNA"/>
</dbReference>
<evidence type="ECO:0000313" key="4">
    <source>
        <dbReference type="EMBL" id="KAA5421149.1"/>
    </source>
</evidence>
<dbReference type="InterPro" id="IPR032611">
    <property type="entry name" value="DUF4891"/>
</dbReference>
<dbReference type="Proteomes" id="UP000283341">
    <property type="component" value="Unassembled WGS sequence"/>
</dbReference>
<evidence type="ECO:0000313" key="6">
    <source>
        <dbReference type="Proteomes" id="UP000061809"/>
    </source>
</evidence>
<evidence type="ECO:0000313" key="2">
    <source>
        <dbReference type="EMBL" id="ALJ62576.1"/>
    </source>
</evidence>
<dbReference type="EMBL" id="VVYV01000008">
    <property type="protein sequence ID" value="KAA5421149.1"/>
    <property type="molecule type" value="Genomic_DNA"/>
</dbReference>
<dbReference type="Pfam" id="PF16232">
    <property type="entry name" value="DUF4891"/>
    <property type="match status" value="1"/>
</dbReference>
<dbReference type="GeneID" id="66308662"/>
<dbReference type="EMBL" id="VVYX01000008">
    <property type="protein sequence ID" value="KAA5420293.1"/>
    <property type="molecule type" value="Genomic_DNA"/>
</dbReference>